<organism evidence="1 2">
    <name type="scientific">Dryococelus australis</name>
    <dbReference type="NCBI Taxonomy" id="614101"/>
    <lineage>
        <taxon>Eukaryota</taxon>
        <taxon>Metazoa</taxon>
        <taxon>Ecdysozoa</taxon>
        <taxon>Arthropoda</taxon>
        <taxon>Hexapoda</taxon>
        <taxon>Insecta</taxon>
        <taxon>Pterygota</taxon>
        <taxon>Neoptera</taxon>
        <taxon>Polyneoptera</taxon>
        <taxon>Phasmatodea</taxon>
        <taxon>Verophasmatodea</taxon>
        <taxon>Anareolatae</taxon>
        <taxon>Phasmatidae</taxon>
        <taxon>Eurycanthinae</taxon>
        <taxon>Dryococelus</taxon>
    </lineage>
</organism>
<evidence type="ECO:0000313" key="2">
    <source>
        <dbReference type="Proteomes" id="UP001159363"/>
    </source>
</evidence>
<reference evidence="1 2" key="1">
    <citation type="submission" date="2023-02" db="EMBL/GenBank/DDBJ databases">
        <title>LHISI_Scaffold_Assembly.</title>
        <authorList>
            <person name="Stuart O.P."/>
            <person name="Cleave R."/>
            <person name="Magrath M.J.L."/>
            <person name="Mikheyev A.S."/>
        </authorList>
    </citation>
    <scope>NUCLEOTIDE SEQUENCE [LARGE SCALE GENOMIC DNA]</scope>
    <source>
        <strain evidence="1">Daus_M_001</strain>
        <tissue evidence="1">Leg muscle</tissue>
    </source>
</reference>
<keyword evidence="2" id="KW-1185">Reference proteome</keyword>
<accession>A0ABQ9IJ21</accession>
<sequence length="89" mass="10235">MDGYMMLEEYDQYGEEMPQVVASPQMAQTPVETDYTTVDELMNNSSRKIRPIFHPALKLQTPIAYQKDTDPSVIPILKEGMGECDFTKW</sequence>
<name>A0ABQ9IJ21_9NEOP</name>
<dbReference type="Proteomes" id="UP001159363">
    <property type="component" value="Chromosome 1"/>
</dbReference>
<gene>
    <name evidence="1" type="ORF">PR048_001542</name>
</gene>
<protein>
    <submittedName>
        <fullName evidence="1">Uncharacterized protein</fullName>
    </submittedName>
</protein>
<dbReference type="EMBL" id="JARBHB010000001">
    <property type="protein sequence ID" value="KAJ8896199.1"/>
    <property type="molecule type" value="Genomic_DNA"/>
</dbReference>
<evidence type="ECO:0000313" key="1">
    <source>
        <dbReference type="EMBL" id="KAJ8896199.1"/>
    </source>
</evidence>
<proteinExistence type="predicted"/>
<comment type="caution">
    <text evidence="1">The sequence shown here is derived from an EMBL/GenBank/DDBJ whole genome shotgun (WGS) entry which is preliminary data.</text>
</comment>